<name>A0A382JQZ5_9ZZZZ</name>
<protein>
    <submittedName>
        <fullName evidence="1">Uncharacterized protein</fullName>
    </submittedName>
</protein>
<gene>
    <name evidence="1" type="ORF">METZ01_LOCUS267013</name>
</gene>
<proteinExistence type="predicted"/>
<dbReference type="AlphaFoldDB" id="A0A382JQZ5"/>
<accession>A0A382JQZ5</accession>
<reference evidence="1" key="1">
    <citation type="submission" date="2018-05" db="EMBL/GenBank/DDBJ databases">
        <authorList>
            <person name="Lanie J.A."/>
            <person name="Ng W.-L."/>
            <person name="Kazmierczak K.M."/>
            <person name="Andrzejewski T.M."/>
            <person name="Davidsen T.M."/>
            <person name="Wayne K.J."/>
            <person name="Tettelin H."/>
            <person name="Glass J.I."/>
            <person name="Rusch D."/>
            <person name="Podicherti R."/>
            <person name="Tsui H.-C.T."/>
            <person name="Winkler M.E."/>
        </authorList>
    </citation>
    <scope>NUCLEOTIDE SEQUENCE</scope>
</reference>
<dbReference type="EMBL" id="UINC01075709">
    <property type="protein sequence ID" value="SVC14159.1"/>
    <property type="molecule type" value="Genomic_DNA"/>
</dbReference>
<organism evidence="1">
    <name type="scientific">marine metagenome</name>
    <dbReference type="NCBI Taxonomy" id="408172"/>
    <lineage>
        <taxon>unclassified sequences</taxon>
        <taxon>metagenomes</taxon>
        <taxon>ecological metagenomes</taxon>
    </lineage>
</organism>
<feature type="non-terminal residue" evidence="1">
    <location>
        <position position="44"/>
    </location>
</feature>
<sequence length="44" mass="4932">MYYNNKIKTLSEIFGTSDIQLQGSSINVAGRVYPIVDDVIILLE</sequence>
<evidence type="ECO:0000313" key="1">
    <source>
        <dbReference type="EMBL" id="SVC14159.1"/>
    </source>
</evidence>